<name>A0A4D7DP89_9HYPH</name>
<gene>
    <name evidence="1" type="ORF">CFBP5473_14445</name>
    <name evidence="2" type="ORF">J5285_15195</name>
</gene>
<protein>
    <submittedName>
        <fullName evidence="1">Uncharacterized protein</fullName>
    </submittedName>
</protein>
<reference evidence="1 3" key="1">
    <citation type="submission" date="2019-04" db="EMBL/GenBank/DDBJ databases">
        <title>Complete genome sequence of Agrobacterium larrymoorei CFBP5473.</title>
        <authorList>
            <person name="Haryono M."/>
            <person name="Chou L."/>
            <person name="Lin Y.-C."/>
            <person name="Lai E.-M."/>
            <person name="Kuo C.-H."/>
        </authorList>
    </citation>
    <scope>NUCLEOTIDE SEQUENCE [LARGE SCALE GENOMIC DNA]</scope>
    <source>
        <strain evidence="1 3">CFBP5473</strain>
    </source>
</reference>
<dbReference type="RefSeq" id="WP_027677267.1">
    <property type="nucleotide sequence ID" value="NZ_CP039692.1"/>
</dbReference>
<dbReference type="Proteomes" id="UP000826513">
    <property type="component" value="Chromosome 2"/>
</dbReference>
<proteinExistence type="predicted"/>
<reference evidence="2 4" key="2">
    <citation type="submission" date="2021-03" db="EMBL/GenBank/DDBJ databases">
        <title>Rapid diversification of plasmids in a genus of pathogenic and nitrogen fixing bacteria.</title>
        <authorList>
            <person name="Weisberg A.J."/>
            <person name="Miller M."/>
            <person name="Ream W."/>
            <person name="Grunwald N.J."/>
            <person name="Chang J.H."/>
        </authorList>
    </citation>
    <scope>NUCLEOTIDE SEQUENCE [LARGE SCALE GENOMIC DNA]</scope>
    <source>
        <strain evidence="2 4">AF3.44</strain>
    </source>
</reference>
<sequence>MNVMTNEMTLDELFGDPLILSVMRADGVSLNELKELMYSAQRSLKARDGTALSAKLKTSGRAVSPKRQLVASMQPIFAGFQPCSASM</sequence>
<dbReference type="KEGG" id="alf:CFBP5473_14445"/>
<dbReference type="EMBL" id="CP072168">
    <property type="protein sequence ID" value="QYA08769.1"/>
    <property type="molecule type" value="Genomic_DNA"/>
</dbReference>
<dbReference type="Proteomes" id="UP000298545">
    <property type="component" value="Chromosome linear"/>
</dbReference>
<keyword evidence="4" id="KW-1185">Reference proteome</keyword>
<dbReference type="OrthoDB" id="7365361at2"/>
<dbReference type="EMBL" id="CP039692">
    <property type="protein sequence ID" value="QCI99233.1"/>
    <property type="molecule type" value="Genomic_DNA"/>
</dbReference>
<evidence type="ECO:0000313" key="3">
    <source>
        <dbReference type="Proteomes" id="UP000298545"/>
    </source>
</evidence>
<evidence type="ECO:0000313" key="1">
    <source>
        <dbReference type="EMBL" id="QCI99233.1"/>
    </source>
</evidence>
<dbReference type="AlphaFoldDB" id="A0A4D7DP89"/>
<evidence type="ECO:0000313" key="4">
    <source>
        <dbReference type="Proteomes" id="UP000826513"/>
    </source>
</evidence>
<accession>A0A4D7DP89</accession>
<organism evidence="1 3">
    <name type="scientific">Agrobacterium larrymoorei</name>
    <dbReference type="NCBI Taxonomy" id="160699"/>
    <lineage>
        <taxon>Bacteria</taxon>
        <taxon>Pseudomonadati</taxon>
        <taxon>Pseudomonadota</taxon>
        <taxon>Alphaproteobacteria</taxon>
        <taxon>Hyphomicrobiales</taxon>
        <taxon>Rhizobiaceae</taxon>
        <taxon>Rhizobium/Agrobacterium group</taxon>
        <taxon>Agrobacterium</taxon>
    </lineage>
</organism>
<evidence type="ECO:0000313" key="2">
    <source>
        <dbReference type="EMBL" id="QYA08769.1"/>
    </source>
</evidence>